<evidence type="ECO:0000256" key="4">
    <source>
        <dbReference type="ARBA" id="ARBA00023136"/>
    </source>
</evidence>
<keyword evidence="3 6" id="KW-1133">Transmembrane helix</keyword>
<feature type="transmembrane region" description="Helical" evidence="6">
    <location>
        <begin position="91"/>
        <end position="113"/>
    </location>
</feature>
<feature type="transmembrane region" description="Helical" evidence="6">
    <location>
        <begin position="125"/>
        <end position="148"/>
    </location>
</feature>
<feature type="transmembrane region" description="Helical" evidence="6">
    <location>
        <begin position="12"/>
        <end position="34"/>
    </location>
</feature>
<evidence type="ECO:0000259" key="7">
    <source>
        <dbReference type="Pfam" id="PF20684"/>
    </source>
</evidence>
<protein>
    <submittedName>
        <fullName evidence="8">Putative integral membrane protein</fullName>
    </submittedName>
</protein>
<keyword evidence="2 6" id="KW-0812">Transmembrane</keyword>
<name>A0A1W2TFN9_ROSNE</name>
<feature type="transmembrane region" description="Helical" evidence="6">
    <location>
        <begin position="168"/>
        <end position="196"/>
    </location>
</feature>
<dbReference type="OMA" id="AIDDWIM"/>
<evidence type="ECO:0000256" key="2">
    <source>
        <dbReference type="ARBA" id="ARBA00022692"/>
    </source>
</evidence>
<feature type="transmembrane region" description="Helical" evidence="6">
    <location>
        <begin position="46"/>
        <end position="71"/>
    </location>
</feature>
<keyword evidence="4 6" id="KW-0472">Membrane</keyword>
<dbReference type="Pfam" id="PF20684">
    <property type="entry name" value="Fung_rhodopsin"/>
    <property type="match status" value="1"/>
</dbReference>
<dbReference type="EMBL" id="DF977469">
    <property type="protein sequence ID" value="GAP86886.1"/>
    <property type="molecule type" value="Genomic_DNA"/>
</dbReference>
<dbReference type="PANTHER" id="PTHR33048:SF47">
    <property type="entry name" value="INTEGRAL MEMBRANE PROTEIN-RELATED"/>
    <property type="match status" value="1"/>
</dbReference>
<sequence length="352" mass="39564">MADSNDQGIRPLSLGLTWTFTILAVITVAARFIIRRRVSKSWAIDDWIMLLALVLQLVYQSFFTILCSWGNGLPYDTLSPEQRMNSSKWGYISAFPSILISAIARISITILLVRIFGVRKWFRYYFYGITSLLTLVAALSIAFLAAQSSPWQGLWMPMLPARRLDPRIYSYTALASQFLNAISDITFVLFPVCIIWNLNMSAQRKVALVTLMCLSTITFGVVLVKIVLIFIRLSSTAIHSINLERYFQSLVHLVAALEQCLVIILGCVPTLKFATKLQFPSFNQMTSWAASLVPGNWSNRSRSQGSSGYGSNSSSAYNDDLELAPKVKLPGEDPDKTVYKITQRKDYSVEYS</sequence>
<evidence type="ECO:0000256" key="5">
    <source>
        <dbReference type="ARBA" id="ARBA00038359"/>
    </source>
</evidence>
<reference evidence="8" key="1">
    <citation type="submission" date="2016-03" db="EMBL/GenBank/DDBJ databases">
        <title>Draft genome sequence of Rosellinia necatrix.</title>
        <authorList>
            <person name="Kanematsu S."/>
        </authorList>
    </citation>
    <scope>NUCLEOTIDE SEQUENCE [LARGE SCALE GENOMIC DNA]</scope>
    <source>
        <strain evidence="8">W97</strain>
    </source>
</reference>
<dbReference type="PANTHER" id="PTHR33048">
    <property type="entry name" value="PTH11-LIKE INTEGRAL MEMBRANE PROTEIN (AFU_ORTHOLOGUE AFUA_5G11245)"/>
    <property type="match status" value="1"/>
</dbReference>
<evidence type="ECO:0000313" key="8">
    <source>
        <dbReference type="EMBL" id="GAP86886.1"/>
    </source>
</evidence>
<proteinExistence type="inferred from homology"/>
<dbReference type="InterPro" id="IPR049326">
    <property type="entry name" value="Rhodopsin_dom_fungi"/>
</dbReference>
<comment type="subcellular location">
    <subcellularLocation>
        <location evidence="1">Membrane</location>
        <topology evidence="1">Multi-pass membrane protein</topology>
    </subcellularLocation>
</comment>
<dbReference type="AlphaFoldDB" id="A0A1W2TFN9"/>
<dbReference type="InterPro" id="IPR052337">
    <property type="entry name" value="SAT4-like"/>
</dbReference>
<feature type="transmembrane region" description="Helical" evidence="6">
    <location>
        <begin position="208"/>
        <end position="231"/>
    </location>
</feature>
<evidence type="ECO:0000313" key="9">
    <source>
        <dbReference type="Proteomes" id="UP000054516"/>
    </source>
</evidence>
<evidence type="ECO:0000256" key="3">
    <source>
        <dbReference type="ARBA" id="ARBA00022989"/>
    </source>
</evidence>
<keyword evidence="9" id="KW-1185">Reference proteome</keyword>
<evidence type="ECO:0000256" key="6">
    <source>
        <dbReference type="SAM" id="Phobius"/>
    </source>
</evidence>
<accession>A0A1W2TFN9</accession>
<feature type="transmembrane region" description="Helical" evidence="6">
    <location>
        <begin position="251"/>
        <end position="271"/>
    </location>
</feature>
<dbReference type="Proteomes" id="UP000054516">
    <property type="component" value="Unassembled WGS sequence"/>
</dbReference>
<organism evidence="8">
    <name type="scientific">Rosellinia necatrix</name>
    <name type="common">White root-rot fungus</name>
    <dbReference type="NCBI Taxonomy" id="77044"/>
    <lineage>
        <taxon>Eukaryota</taxon>
        <taxon>Fungi</taxon>
        <taxon>Dikarya</taxon>
        <taxon>Ascomycota</taxon>
        <taxon>Pezizomycotina</taxon>
        <taxon>Sordariomycetes</taxon>
        <taxon>Xylariomycetidae</taxon>
        <taxon>Xylariales</taxon>
        <taxon>Xylariaceae</taxon>
        <taxon>Rosellinia</taxon>
    </lineage>
</organism>
<evidence type="ECO:0000256" key="1">
    <source>
        <dbReference type="ARBA" id="ARBA00004141"/>
    </source>
</evidence>
<gene>
    <name evidence="8" type="ORF">SAMD00023353_2400270</name>
</gene>
<dbReference type="GO" id="GO:0016020">
    <property type="term" value="C:membrane"/>
    <property type="evidence" value="ECO:0007669"/>
    <property type="project" value="UniProtKB-SubCell"/>
</dbReference>
<dbReference type="STRING" id="77044.A0A1W2TFN9"/>
<comment type="similarity">
    <text evidence="5">Belongs to the SAT4 family.</text>
</comment>
<feature type="domain" description="Rhodopsin" evidence="7">
    <location>
        <begin position="30"/>
        <end position="273"/>
    </location>
</feature>
<dbReference type="OrthoDB" id="5429740at2759"/>